<evidence type="ECO:0000313" key="1">
    <source>
        <dbReference type="EMBL" id="CAB4684337.1"/>
    </source>
</evidence>
<dbReference type="AlphaFoldDB" id="A0A6J6NDR1"/>
<accession>A0A6J6NDR1</accession>
<reference evidence="1" key="1">
    <citation type="submission" date="2020-05" db="EMBL/GenBank/DDBJ databases">
        <authorList>
            <person name="Chiriac C."/>
            <person name="Salcher M."/>
            <person name="Ghai R."/>
            <person name="Kavagutti S V."/>
        </authorList>
    </citation>
    <scope>NUCLEOTIDE SEQUENCE</scope>
</reference>
<gene>
    <name evidence="1" type="ORF">UFOPK2579_00026</name>
</gene>
<dbReference type="EMBL" id="CAEZXR010000002">
    <property type="protein sequence ID" value="CAB4684337.1"/>
    <property type="molecule type" value="Genomic_DNA"/>
</dbReference>
<proteinExistence type="predicted"/>
<protein>
    <submittedName>
        <fullName evidence="1">Unannotated protein</fullName>
    </submittedName>
</protein>
<sequence>MLLADSWHALRPHTTAEGHRVQIRRVSPADLAAELAPVLAEVAA</sequence>
<name>A0A6J6NDR1_9ZZZZ</name>
<organism evidence="1">
    <name type="scientific">freshwater metagenome</name>
    <dbReference type="NCBI Taxonomy" id="449393"/>
    <lineage>
        <taxon>unclassified sequences</taxon>
        <taxon>metagenomes</taxon>
        <taxon>ecological metagenomes</taxon>
    </lineage>
</organism>